<dbReference type="RefSeq" id="WP_002728481.1">
    <property type="nucleotide sequence ID" value="NZ_CAHP01000020.1"/>
</dbReference>
<sequence length="142" mass="14771">MIILLSFSIGLIFGLGLIVSGMGDPVKVLSFLDIAGSWDPSLMFVMGGAIAVGFVAFRVGGRRNVSFLGKPMQIPLLKQIDLRLVGGSALFGVGWGLAGICPGPGFVLLGFGAMKGAVFVLALLVGMFIYEAVSRLIASPRP</sequence>
<dbReference type="STRING" id="1150626.PHAMO_270250"/>
<protein>
    <submittedName>
        <fullName evidence="2">Putative membrane protein permease family</fullName>
    </submittedName>
</protein>
<dbReference type="Pfam" id="PF20398">
    <property type="entry name" value="DUF6691"/>
    <property type="match status" value="1"/>
</dbReference>
<keyword evidence="1" id="KW-0812">Transmembrane</keyword>
<reference evidence="2 3" key="1">
    <citation type="journal article" date="2012" name="J. Bacteriol.">
        <title>Draft Genome Sequence of the Purple Photosynthetic Bacterium Phaeospirillum molischianum DSM120, a Particularly Versatile Bacterium.</title>
        <authorList>
            <person name="Duquesne K."/>
            <person name="Prima V."/>
            <person name="Ji B."/>
            <person name="Rouy Z."/>
            <person name="Medigue C."/>
            <person name="Talla E."/>
            <person name="Sturgis J.N."/>
        </authorList>
    </citation>
    <scope>NUCLEOTIDE SEQUENCE [LARGE SCALE GENOMIC DNA]</scope>
    <source>
        <strain evidence="3">DSM120</strain>
    </source>
</reference>
<dbReference type="InterPro" id="IPR046513">
    <property type="entry name" value="DUF6691"/>
</dbReference>
<dbReference type="OrthoDB" id="9790409at2"/>
<gene>
    <name evidence="2" type="ORF">PHAMO_270250</name>
</gene>
<keyword evidence="1" id="KW-0472">Membrane</keyword>
<feature type="transmembrane region" description="Helical" evidence="1">
    <location>
        <begin position="42"/>
        <end position="61"/>
    </location>
</feature>
<dbReference type="AlphaFoldDB" id="H8FSS1"/>
<evidence type="ECO:0000256" key="1">
    <source>
        <dbReference type="SAM" id="Phobius"/>
    </source>
</evidence>
<dbReference type="eggNOG" id="COG2391">
    <property type="taxonomic scope" value="Bacteria"/>
</dbReference>
<feature type="transmembrane region" description="Helical" evidence="1">
    <location>
        <begin position="106"/>
        <end position="130"/>
    </location>
</feature>
<keyword evidence="1" id="KW-1133">Transmembrane helix</keyword>
<evidence type="ECO:0000313" key="2">
    <source>
        <dbReference type="EMBL" id="CCG41409.1"/>
    </source>
</evidence>
<organism evidence="2 3">
    <name type="scientific">Magnetospirillum molischianum DSM 120</name>
    <dbReference type="NCBI Taxonomy" id="1150626"/>
    <lineage>
        <taxon>Bacteria</taxon>
        <taxon>Pseudomonadati</taxon>
        <taxon>Pseudomonadota</taxon>
        <taxon>Alphaproteobacteria</taxon>
        <taxon>Rhodospirillales</taxon>
        <taxon>Rhodospirillaceae</taxon>
        <taxon>Magnetospirillum</taxon>
    </lineage>
</organism>
<dbReference type="EMBL" id="CAHP01000020">
    <property type="protein sequence ID" value="CCG41409.1"/>
    <property type="molecule type" value="Genomic_DNA"/>
</dbReference>
<feature type="transmembrane region" description="Helical" evidence="1">
    <location>
        <begin position="82"/>
        <end position="100"/>
    </location>
</feature>
<keyword evidence="3" id="KW-1185">Reference proteome</keyword>
<name>H8FSS1_MAGML</name>
<proteinExistence type="predicted"/>
<comment type="caution">
    <text evidence="2">The sequence shown here is derived from an EMBL/GenBank/DDBJ whole genome shotgun (WGS) entry which is preliminary data.</text>
</comment>
<evidence type="ECO:0000313" key="3">
    <source>
        <dbReference type="Proteomes" id="UP000004169"/>
    </source>
</evidence>
<dbReference type="Proteomes" id="UP000004169">
    <property type="component" value="Unassembled WGS sequence"/>
</dbReference>
<accession>H8FSS1</accession>